<proteinExistence type="predicted"/>
<dbReference type="PANTHER" id="PTHR11102">
    <property type="entry name" value="SEL-1-LIKE PROTEIN"/>
    <property type="match status" value="1"/>
</dbReference>
<reference evidence="1 2" key="1">
    <citation type="submission" date="2018-04" db="EMBL/GenBank/DDBJ databases">
        <title>Whole genome sequencing of Morganella morganii AR_0133.</title>
        <authorList>
            <person name="Conlan S."/>
            <person name="Thomas P.J."/>
            <person name="Mullikin J."/>
            <person name="Frank K.M."/>
            <person name="Segre J.A."/>
        </authorList>
    </citation>
    <scope>NUCLEOTIDE SEQUENCE [LARGE SCALE GENOMIC DNA]</scope>
    <source>
        <strain evidence="1 2">AR_0133</strain>
    </source>
</reference>
<evidence type="ECO:0000313" key="2">
    <source>
        <dbReference type="Proteomes" id="UP000244682"/>
    </source>
</evidence>
<accession>A0AAU8ZL13</accession>
<dbReference type="Gene3D" id="1.25.40.10">
    <property type="entry name" value="Tetratricopeptide repeat domain"/>
    <property type="match status" value="1"/>
</dbReference>
<gene>
    <name evidence="1" type="ORF">AM380_08740</name>
</gene>
<evidence type="ECO:0008006" key="3">
    <source>
        <dbReference type="Google" id="ProtNLM"/>
    </source>
</evidence>
<dbReference type="InterPro" id="IPR050767">
    <property type="entry name" value="Sel1_AlgK"/>
</dbReference>
<dbReference type="AlphaFoldDB" id="A0AAU8ZL13"/>
<dbReference type="SMART" id="SM00671">
    <property type="entry name" value="SEL1"/>
    <property type="match status" value="3"/>
</dbReference>
<evidence type="ECO:0000313" key="1">
    <source>
        <dbReference type="EMBL" id="AWC93708.1"/>
    </source>
</evidence>
<dbReference type="EMBL" id="CP028956">
    <property type="protein sequence ID" value="AWC93708.1"/>
    <property type="molecule type" value="Genomic_DNA"/>
</dbReference>
<dbReference type="Proteomes" id="UP000244682">
    <property type="component" value="Chromosome"/>
</dbReference>
<sequence>MHNRGLRMRYGDNDMNLKPAGILLMSLFMAPYAAAESGGLPPEVVQLQQQAQSGEAQAQYQLAVRYLRGDGVEKNEAQAVTWLEKSAAQHNADALYVLGSLYAHGNGVTEDKNKAVEFYDKAREQNHPGAQYMLGIMYLEGKYVAPNYKYARYLIGEACKGGADGACDAYSRLPPP</sequence>
<organism evidence="1 2">
    <name type="scientific">Morganella morganii</name>
    <name type="common">Proteus morganii</name>
    <dbReference type="NCBI Taxonomy" id="582"/>
    <lineage>
        <taxon>Bacteria</taxon>
        <taxon>Pseudomonadati</taxon>
        <taxon>Pseudomonadota</taxon>
        <taxon>Gammaproteobacteria</taxon>
        <taxon>Enterobacterales</taxon>
        <taxon>Morganellaceae</taxon>
        <taxon>Morganella</taxon>
    </lineage>
</organism>
<dbReference type="SUPFAM" id="SSF81901">
    <property type="entry name" value="HCP-like"/>
    <property type="match status" value="1"/>
</dbReference>
<name>A0AAU8ZL13_MORMO</name>
<dbReference type="InterPro" id="IPR011990">
    <property type="entry name" value="TPR-like_helical_dom_sf"/>
</dbReference>
<dbReference type="PANTHER" id="PTHR11102:SF160">
    <property type="entry name" value="ERAD-ASSOCIATED E3 UBIQUITIN-PROTEIN LIGASE COMPONENT HRD3"/>
    <property type="match status" value="1"/>
</dbReference>
<dbReference type="InterPro" id="IPR006597">
    <property type="entry name" value="Sel1-like"/>
</dbReference>
<dbReference type="Pfam" id="PF08238">
    <property type="entry name" value="Sel1"/>
    <property type="match status" value="3"/>
</dbReference>
<protein>
    <recommendedName>
        <fullName evidence="3">Sel1 repeat family protein</fullName>
    </recommendedName>
</protein>